<dbReference type="EMBL" id="QXXQ01000006">
    <property type="protein sequence ID" value="RID91615.1"/>
    <property type="molecule type" value="Genomic_DNA"/>
</dbReference>
<comment type="caution">
    <text evidence="1">The sequence shown here is derived from an EMBL/GenBank/DDBJ whole genome shotgun (WGS) entry which is preliminary data.</text>
</comment>
<dbReference type="RefSeq" id="WP_119135217.1">
    <property type="nucleotide sequence ID" value="NZ_QXXQ01000006.1"/>
</dbReference>
<proteinExistence type="predicted"/>
<organism evidence="1 2">
    <name type="scientific">Gemmobacter lutimaris</name>
    <dbReference type="NCBI Taxonomy" id="2306023"/>
    <lineage>
        <taxon>Bacteria</taxon>
        <taxon>Pseudomonadati</taxon>
        <taxon>Pseudomonadota</taxon>
        <taxon>Alphaproteobacteria</taxon>
        <taxon>Rhodobacterales</taxon>
        <taxon>Paracoccaceae</taxon>
        <taxon>Gemmobacter</taxon>
    </lineage>
</organism>
<protein>
    <submittedName>
        <fullName evidence="1">Uncharacterized protein</fullName>
    </submittedName>
</protein>
<evidence type="ECO:0000313" key="1">
    <source>
        <dbReference type="EMBL" id="RID91615.1"/>
    </source>
</evidence>
<reference evidence="1 2" key="1">
    <citation type="submission" date="2018-09" db="EMBL/GenBank/DDBJ databases">
        <title>Gemmobacter lutimaris sp. nov., a marine bacterium isolated from tidal flat.</title>
        <authorList>
            <person name="Lee D.W."/>
            <person name="Yoo Y."/>
            <person name="Kim J.-J."/>
            <person name="Kim B.S."/>
        </authorList>
    </citation>
    <scope>NUCLEOTIDE SEQUENCE [LARGE SCALE GENOMIC DNA]</scope>
    <source>
        <strain evidence="1 2">YJ-T1-11</strain>
    </source>
</reference>
<name>A0A398BM85_9RHOB</name>
<accession>A0A398BM85</accession>
<gene>
    <name evidence="1" type="ORF">D2N39_13035</name>
</gene>
<dbReference type="OrthoDB" id="7865309at2"/>
<dbReference type="AlphaFoldDB" id="A0A398BM85"/>
<evidence type="ECO:0000313" key="2">
    <source>
        <dbReference type="Proteomes" id="UP000266649"/>
    </source>
</evidence>
<dbReference type="Proteomes" id="UP000266649">
    <property type="component" value="Unassembled WGS sequence"/>
</dbReference>
<keyword evidence="2" id="KW-1185">Reference proteome</keyword>
<sequence length="238" mass="26467">MTHTKATQGRAPVGAAPDLRAADGVAQGELHAHLAPDRKAVSMVLDSADMMPPIHAPWIDRLPFDHWVNSATFRHDDPEGLRKEGPKAVASALAGLAEWGQAAGRKDVREIAALIREWLIEDAGKHDTLDRDLGLSPRDGSRPLSNIARRAERDELVILLSRETPYAQMSARRAARELREACTAYETRRWPVDRAERKSRPQGEAGVWWQVMKLGLPYAMPGEETLKLVIEIDRAAIR</sequence>